<dbReference type="GO" id="GO:0017005">
    <property type="term" value="F:3'-tyrosyl-DNA phosphodiesterase activity"/>
    <property type="evidence" value="ECO:0007669"/>
    <property type="project" value="TreeGrafter"/>
</dbReference>
<dbReference type="Gene3D" id="3.30.870.10">
    <property type="entry name" value="Endonuclease Chain A"/>
    <property type="match status" value="2"/>
</dbReference>
<dbReference type="GO" id="GO:0004527">
    <property type="term" value="F:exonuclease activity"/>
    <property type="evidence" value="ECO:0007669"/>
    <property type="project" value="UniProtKB-KW"/>
</dbReference>
<evidence type="ECO:0000256" key="12">
    <source>
        <dbReference type="SAM" id="MobiDB-lite"/>
    </source>
</evidence>
<keyword evidence="4" id="KW-0227">DNA damage</keyword>
<keyword evidence="6" id="KW-0269">Exonuclease</keyword>
<dbReference type="GO" id="GO:0006281">
    <property type="term" value="P:DNA repair"/>
    <property type="evidence" value="ECO:0007669"/>
    <property type="project" value="UniProtKB-KW"/>
</dbReference>
<feature type="compositionally biased region" description="Basic and acidic residues" evidence="12">
    <location>
        <begin position="11"/>
        <end position="28"/>
    </location>
</feature>
<keyword evidence="5" id="KW-0378">Hydrolase</keyword>
<dbReference type="GO" id="GO:0003697">
    <property type="term" value="F:single-stranded DNA binding"/>
    <property type="evidence" value="ECO:0007669"/>
    <property type="project" value="TreeGrafter"/>
</dbReference>
<dbReference type="EMBL" id="JAEPQZ010000006">
    <property type="protein sequence ID" value="KAG2180278.1"/>
    <property type="molecule type" value="Genomic_DNA"/>
</dbReference>
<evidence type="ECO:0000256" key="4">
    <source>
        <dbReference type="ARBA" id="ARBA00022763"/>
    </source>
</evidence>
<name>A0A8H7UHQ6_MORIS</name>
<protein>
    <recommendedName>
        <fullName evidence="15">Tyrosyl-DNA phosphodiesterase</fullName>
    </recommendedName>
</protein>
<comment type="similarity">
    <text evidence="2">Belongs to the tyrosyl-DNA phosphodiesterase family.</text>
</comment>
<organism evidence="13 14">
    <name type="scientific">Mortierella isabellina</name>
    <name type="common">Filamentous fungus</name>
    <name type="synonym">Umbelopsis isabellina</name>
    <dbReference type="NCBI Taxonomy" id="91625"/>
    <lineage>
        <taxon>Eukaryota</taxon>
        <taxon>Fungi</taxon>
        <taxon>Fungi incertae sedis</taxon>
        <taxon>Mucoromycota</taxon>
        <taxon>Mucoromycotina</taxon>
        <taxon>Umbelopsidomycetes</taxon>
        <taxon>Umbelopsidales</taxon>
        <taxon>Umbelopsidaceae</taxon>
        <taxon>Umbelopsis</taxon>
    </lineage>
</organism>
<keyword evidence="8" id="KW-0539">Nucleus</keyword>
<proteinExistence type="inferred from homology"/>
<dbReference type="AlphaFoldDB" id="A0A8H7UHQ6"/>
<gene>
    <name evidence="13" type="ORF">INT43_004067</name>
</gene>
<dbReference type="SUPFAM" id="SSF56024">
    <property type="entry name" value="Phospholipase D/nuclease"/>
    <property type="match status" value="2"/>
</dbReference>
<evidence type="ECO:0000256" key="10">
    <source>
        <dbReference type="PIRSR" id="PIRSR610347-2"/>
    </source>
</evidence>
<accession>A0A8H7UHQ6</accession>
<evidence type="ECO:0000313" key="13">
    <source>
        <dbReference type="EMBL" id="KAG2180278.1"/>
    </source>
</evidence>
<reference evidence="13" key="1">
    <citation type="submission" date="2020-12" db="EMBL/GenBank/DDBJ databases">
        <title>Metabolic potential, ecology and presence of endohyphal bacteria is reflected in genomic diversity of Mucoromycotina.</title>
        <authorList>
            <person name="Muszewska A."/>
            <person name="Okrasinska A."/>
            <person name="Steczkiewicz K."/>
            <person name="Drgas O."/>
            <person name="Orlowska M."/>
            <person name="Perlinska-Lenart U."/>
            <person name="Aleksandrzak-Piekarczyk T."/>
            <person name="Szatraj K."/>
            <person name="Zielenkiewicz U."/>
            <person name="Pilsyk S."/>
            <person name="Malc E."/>
            <person name="Mieczkowski P."/>
            <person name="Kruszewska J.S."/>
            <person name="Biernat P."/>
            <person name="Pawlowska J."/>
        </authorList>
    </citation>
    <scope>NUCLEOTIDE SEQUENCE</scope>
    <source>
        <strain evidence="13">WA0000067209</strain>
    </source>
</reference>
<dbReference type="GO" id="GO:0005634">
    <property type="term" value="C:nucleus"/>
    <property type="evidence" value="ECO:0007669"/>
    <property type="project" value="UniProtKB-SubCell"/>
</dbReference>
<dbReference type="Pfam" id="PF06087">
    <property type="entry name" value="Tyr-DNA_phospho"/>
    <property type="match status" value="2"/>
</dbReference>
<feature type="binding site" evidence="10">
    <location>
        <position position="341"/>
    </location>
    <ligand>
        <name>substrate</name>
    </ligand>
</feature>
<dbReference type="Proteomes" id="UP000654370">
    <property type="component" value="Unassembled WGS sequence"/>
</dbReference>
<evidence type="ECO:0000256" key="11">
    <source>
        <dbReference type="PIRSR" id="PIRSR610347-3"/>
    </source>
</evidence>
<evidence type="ECO:0000256" key="5">
    <source>
        <dbReference type="ARBA" id="ARBA00022801"/>
    </source>
</evidence>
<comment type="caution">
    <text evidence="13">The sequence shown here is derived from an EMBL/GenBank/DDBJ whole genome shotgun (WGS) entry which is preliminary data.</text>
</comment>
<feature type="site" description="Interaction with DNA" evidence="11">
    <location>
        <position position="378"/>
    </location>
</feature>
<sequence>MIRGSAHNLKRTRESNIKESHDSEERASKKSVNVEQSVSEIAKSSNKYLDSGVKLTYVVDCTAKENIDTVKLKDIIGDENLEELYQFNFTVDLEYLMSNLAENVRSTAKVHVIHGMRESAPILETSQNSEDGSSSLSERKRLLSKNVGQMGKNNVPYVKVAIVTANICYADWNNMCQAAYQTPIISLKSIRSTTGILIGSEHGSPFERDLLTYFRAYRMQVTDNLCAKLEKYDFSECKAVIIGSTPGYHKGEDMQNWGLKRLQYVLTKKVDITPECQKNSIVLTQMKSLEGEYGRPHDLAFAGFLRMAGATYQSLHNWFPKYLCKWAGKAGGRERAMPHYKSYTRLRVNKDITSDSSENDKDARASIAWHLVTSANLSRAAWGDLQKNGSQLHIRHYELGVLIYPDLWEDGQAHILVANHSNTQPLPPKFISEQHPTIIPVRIPYGLPPAEYTKSDHCWTTAVVDVDSD</sequence>
<feature type="active site" description="Proton donor/acceptor" evidence="9">
    <location>
        <position position="339"/>
    </location>
</feature>
<dbReference type="PANTHER" id="PTHR12415">
    <property type="entry name" value="TYROSYL-DNA PHOSPHODIESTERASE 1"/>
    <property type="match status" value="1"/>
</dbReference>
<dbReference type="GO" id="GO:0003690">
    <property type="term" value="F:double-stranded DNA binding"/>
    <property type="evidence" value="ECO:0007669"/>
    <property type="project" value="TreeGrafter"/>
</dbReference>
<evidence type="ECO:0000256" key="8">
    <source>
        <dbReference type="ARBA" id="ARBA00023242"/>
    </source>
</evidence>
<feature type="region of interest" description="Disordered" evidence="12">
    <location>
        <begin position="1"/>
        <end position="31"/>
    </location>
</feature>
<evidence type="ECO:0000256" key="9">
    <source>
        <dbReference type="PIRSR" id="PIRSR610347-1"/>
    </source>
</evidence>
<comment type="subcellular location">
    <subcellularLocation>
        <location evidence="1">Nucleus</location>
    </subcellularLocation>
</comment>
<keyword evidence="3" id="KW-0540">Nuclease</keyword>
<evidence type="ECO:0000313" key="14">
    <source>
        <dbReference type="Proteomes" id="UP000654370"/>
    </source>
</evidence>
<keyword evidence="14" id="KW-1185">Reference proteome</keyword>
<dbReference type="OrthoDB" id="47785at2759"/>
<evidence type="ECO:0000256" key="1">
    <source>
        <dbReference type="ARBA" id="ARBA00004123"/>
    </source>
</evidence>
<dbReference type="InterPro" id="IPR010347">
    <property type="entry name" value="Tdp1"/>
</dbReference>
<keyword evidence="7" id="KW-0234">DNA repair</keyword>
<evidence type="ECO:0008006" key="15">
    <source>
        <dbReference type="Google" id="ProtNLM"/>
    </source>
</evidence>
<evidence type="ECO:0000256" key="7">
    <source>
        <dbReference type="ARBA" id="ARBA00023204"/>
    </source>
</evidence>
<dbReference type="PANTHER" id="PTHR12415:SF0">
    <property type="entry name" value="TYROSYL-DNA PHOSPHODIESTERASE 1"/>
    <property type="match status" value="1"/>
</dbReference>
<evidence type="ECO:0000256" key="6">
    <source>
        <dbReference type="ARBA" id="ARBA00022839"/>
    </source>
</evidence>
<evidence type="ECO:0000256" key="2">
    <source>
        <dbReference type="ARBA" id="ARBA00010205"/>
    </source>
</evidence>
<evidence type="ECO:0000256" key="3">
    <source>
        <dbReference type="ARBA" id="ARBA00022722"/>
    </source>
</evidence>